<dbReference type="EMBL" id="MK072499">
    <property type="protein sequence ID" value="AYV86235.1"/>
    <property type="molecule type" value="Genomic_DNA"/>
</dbReference>
<proteinExistence type="predicted"/>
<organism evidence="2">
    <name type="scientific">Solumvirus sp</name>
    <dbReference type="NCBI Taxonomy" id="2487773"/>
    <lineage>
        <taxon>Viruses</taxon>
        <taxon>Pithoviruses</taxon>
    </lineage>
</organism>
<feature type="region of interest" description="Disordered" evidence="1">
    <location>
        <begin position="1"/>
        <end position="81"/>
    </location>
</feature>
<evidence type="ECO:0000313" key="2">
    <source>
        <dbReference type="EMBL" id="AYV86235.1"/>
    </source>
</evidence>
<sequence>MPKNSDTKDKKTKDKHTDKDKPKVKDKDKDKTKDKKSKSVKIADTAFTSGVTAVKKDDKHKSKHDKTGKTEKTGKSGAHRTKPVVDEKDIVYIYQGKKILCNGEPPTAEELKLVSLNEPKPAKPFVYMVLMYGSEIRCYSKVPRELMEPFRLFLDGTIDLIHTKRIEQFKLANPKMREKDAVKKVLWPGGLMDIDTILTTLSKYYLGNPRGFLITSSTDETTGKQDQELFFGELLY</sequence>
<evidence type="ECO:0000256" key="1">
    <source>
        <dbReference type="SAM" id="MobiDB-lite"/>
    </source>
</evidence>
<protein>
    <submittedName>
        <fullName evidence="2">Uncharacterized protein</fullName>
    </submittedName>
</protein>
<feature type="compositionally biased region" description="Basic and acidic residues" evidence="1">
    <location>
        <begin position="1"/>
        <end position="33"/>
    </location>
</feature>
<gene>
    <name evidence="2" type="ORF">Solumvirus2_42</name>
</gene>
<feature type="compositionally biased region" description="Basic and acidic residues" evidence="1">
    <location>
        <begin position="54"/>
        <end position="74"/>
    </location>
</feature>
<reference evidence="2" key="1">
    <citation type="submission" date="2018-10" db="EMBL/GenBank/DDBJ databases">
        <title>Hidden diversity of soil giant viruses.</title>
        <authorList>
            <person name="Schulz F."/>
            <person name="Alteio L."/>
            <person name="Goudeau D."/>
            <person name="Ryan E.M."/>
            <person name="Malmstrom R.R."/>
            <person name="Blanchard J."/>
            <person name="Woyke T."/>
        </authorList>
    </citation>
    <scope>NUCLEOTIDE SEQUENCE</scope>
    <source>
        <strain evidence="2">SMV1</strain>
    </source>
</reference>
<accession>A0A3G5AG96</accession>
<name>A0A3G5AG96_9VIRU</name>